<dbReference type="RefSeq" id="WP_023544870.1">
    <property type="nucleotide sequence ID" value="NZ_CM002285.1"/>
</dbReference>
<sequence length="53" mass="5876">MGRALRHATHGVRAHHDDPATVILREAQLLIACPDSPIAAFPVCRHEVLRERA</sequence>
<proteinExistence type="predicted"/>
<dbReference type="PATRIC" id="fig|1352936.5.peg.928"/>
<evidence type="ECO:0000313" key="2">
    <source>
        <dbReference type="Proteomes" id="UP000017984"/>
    </source>
</evidence>
<evidence type="ECO:0000313" key="1">
    <source>
        <dbReference type="EMBL" id="EST35822.1"/>
    </source>
</evidence>
<gene>
    <name evidence="1" type="ORF">M878_04315</name>
</gene>
<organism evidence="1 2">
    <name type="scientific">Streptomyces roseochromogenus subsp. oscitans DS 12.976</name>
    <dbReference type="NCBI Taxonomy" id="1352936"/>
    <lineage>
        <taxon>Bacteria</taxon>
        <taxon>Bacillati</taxon>
        <taxon>Actinomycetota</taxon>
        <taxon>Actinomycetes</taxon>
        <taxon>Kitasatosporales</taxon>
        <taxon>Streptomycetaceae</taxon>
        <taxon>Streptomyces</taxon>
    </lineage>
</organism>
<dbReference type="EMBL" id="AWQX01000038">
    <property type="protein sequence ID" value="EST35822.1"/>
    <property type="molecule type" value="Genomic_DNA"/>
</dbReference>
<name>V6KUK5_STRRC</name>
<dbReference type="AlphaFoldDB" id="V6KUK5"/>
<reference evidence="1 2" key="1">
    <citation type="journal article" date="2014" name="Genome Announc.">
        <title>Draft Genome Sequence of Streptomyces roseochromogenes subsp. oscitans DS 12.976, Producer of the Aminocoumarin Antibiotic Clorobiocin.</title>
        <authorList>
            <person name="Ruckert C."/>
            <person name="Kalinowski J."/>
            <person name="Heide L."/>
            <person name="Apel A.K."/>
        </authorList>
    </citation>
    <scope>NUCLEOTIDE SEQUENCE [LARGE SCALE GENOMIC DNA]</scope>
    <source>
        <strain evidence="1 2">DS 12.976</strain>
    </source>
</reference>
<dbReference type="HOGENOM" id="CLU_3066817_0_0_11"/>
<protein>
    <submittedName>
        <fullName evidence="1">Uncharacterized protein</fullName>
    </submittedName>
</protein>
<keyword evidence="2" id="KW-1185">Reference proteome</keyword>
<accession>V6KUK5</accession>
<dbReference type="Proteomes" id="UP000017984">
    <property type="component" value="Chromosome"/>
</dbReference>
<comment type="caution">
    <text evidence="1">The sequence shown here is derived from an EMBL/GenBank/DDBJ whole genome shotgun (WGS) entry which is preliminary data.</text>
</comment>